<evidence type="ECO:0000256" key="5">
    <source>
        <dbReference type="ARBA" id="ARBA00022989"/>
    </source>
</evidence>
<sequence length="386" mass="43115">MSHDQKKFWHAGNILTAIILAGGLVLTFLRFYKGIGAVSNLDDNNPWGLWIGFDLMCGVALAAGGYVTSASCYLFGMKHYHSAVRPAITTAFLGYFFVVVALLYDLGHPWRLPYPLVYSQGTTSLLFEVGLCVSLYVSVLFIEWSPAAFEWLGMRKLRNIAVKLTLPLTIMGVVLSTMHQSSLGALFLIAPGKLHPLWYSSFMPVFFFISSMVAGTSMVIFEGTLAHKGLHRMMDETHLKEANGVAFGFAKAASFILAGYFFIKVFDITMDDDWKYLATGYGAIFLVEMFGFVLLPSFLYAIGVREKNLKIVRIASVLGVLGIVVNRFNVSMVAFNWQLPAAERYFPSLMEVGISIFVVTLIITTYRFITTRMPVLFEHPEYKDAH</sequence>
<dbReference type="GO" id="GO:0009061">
    <property type="term" value="P:anaerobic respiration"/>
    <property type="evidence" value="ECO:0007669"/>
    <property type="project" value="TreeGrafter"/>
</dbReference>
<evidence type="ECO:0000256" key="3">
    <source>
        <dbReference type="ARBA" id="ARBA00022475"/>
    </source>
</evidence>
<feature type="transmembrane region" description="Helical" evidence="7">
    <location>
        <begin position="349"/>
        <end position="369"/>
    </location>
</feature>
<evidence type="ECO:0000256" key="1">
    <source>
        <dbReference type="ARBA" id="ARBA00004651"/>
    </source>
</evidence>
<dbReference type="PATRIC" id="fig|1560234.3.peg.296"/>
<feature type="transmembrane region" description="Helical" evidence="7">
    <location>
        <begin position="242"/>
        <end position="263"/>
    </location>
</feature>
<evidence type="ECO:0000313" key="8">
    <source>
        <dbReference type="EMBL" id="OBQ52392.1"/>
    </source>
</evidence>
<evidence type="ECO:0008006" key="10">
    <source>
        <dbReference type="Google" id="ProtNLM"/>
    </source>
</evidence>
<evidence type="ECO:0000256" key="6">
    <source>
        <dbReference type="ARBA" id="ARBA00023136"/>
    </source>
</evidence>
<keyword evidence="4 7" id="KW-0812">Transmembrane</keyword>
<dbReference type="RefSeq" id="WP_066854131.1">
    <property type="nucleotide sequence ID" value="NZ_JXMS01000010.1"/>
</dbReference>
<dbReference type="AlphaFoldDB" id="A0A1B7XE11"/>
<dbReference type="PANTHER" id="PTHR30074:SF4">
    <property type="entry name" value="NI_FE-HYDROGENASE 2 B-TYPE CYTOCHROME SUBUNIT-RELATED"/>
    <property type="match status" value="1"/>
</dbReference>
<dbReference type="EMBL" id="JXMS01000010">
    <property type="protein sequence ID" value="OBQ52392.1"/>
    <property type="molecule type" value="Genomic_DNA"/>
</dbReference>
<keyword evidence="9" id="KW-1185">Reference proteome</keyword>
<dbReference type="InterPro" id="IPR054900">
    <property type="entry name" value="sulf_resp_HmcC"/>
</dbReference>
<name>A0A1B7XE11_9BACT</name>
<dbReference type="OrthoDB" id="9768158at2"/>
<feature type="transmembrane region" description="Helical" evidence="7">
    <location>
        <begin position="12"/>
        <end position="32"/>
    </location>
</feature>
<dbReference type="GO" id="GO:0005886">
    <property type="term" value="C:plasma membrane"/>
    <property type="evidence" value="ECO:0007669"/>
    <property type="project" value="UniProtKB-SubCell"/>
</dbReference>
<feature type="transmembrane region" description="Helical" evidence="7">
    <location>
        <begin position="87"/>
        <end position="104"/>
    </location>
</feature>
<organism evidence="8 9">
    <name type="scientific">Halodesulfovibrio spirochaetisodalis</name>
    <dbReference type="NCBI Taxonomy" id="1560234"/>
    <lineage>
        <taxon>Bacteria</taxon>
        <taxon>Pseudomonadati</taxon>
        <taxon>Thermodesulfobacteriota</taxon>
        <taxon>Desulfovibrionia</taxon>
        <taxon>Desulfovibrionales</taxon>
        <taxon>Desulfovibrionaceae</taxon>
        <taxon>Halodesulfovibrio</taxon>
    </lineage>
</organism>
<comment type="similarity">
    <text evidence="2">Belongs to the NrfD family.</text>
</comment>
<dbReference type="Proteomes" id="UP000091979">
    <property type="component" value="Unassembled WGS sequence"/>
</dbReference>
<feature type="transmembrane region" description="Helical" evidence="7">
    <location>
        <begin position="283"/>
        <end position="302"/>
    </location>
</feature>
<evidence type="ECO:0000256" key="2">
    <source>
        <dbReference type="ARBA" id="ARBA00008929"/>
    </source>
</evidence>
<dbReference type="PANTHER" id="PTHR30074">
    <property type="entry name" value="FORMATE DEHYDROGENASE, NITRATE-INDUCIBLE, CYTOCHROME B556 FDN SUBUNIT"/>
    <property type="match status" value="1"/>
</dbReference>
<feature type="transmembrane region" description="Helical" evidence="7">
    <location>
        <begin position="164"/>
        <end position="190"/>
    </location>
</feature>
<keyword evidence="3" id="KW-1003">Cell membrane</keyword>
<reference evidence="8 9" key="1">
    <citation type="submission" date="2015-01" db="EMBL/GenBank/DDBJ databases">
        <title>Desulfovibrio sp. JC271 draft genome sequence.</title>
        <authorList>
            <person name="Shivani Y."/>
            <person name="Subhash Y."/>
            <person name="Sasikala C."/>
            <person name="Ramana C.V."/>
        </authorList>
    </citation>
    <scope>NUCLEOTIDE SEQUENCE [LARGE SCALE GENOMIC DNA]</scope>
    <source>
        <strain evidence="8 9">JC271</strain>
    </source>
</reference>
<dbReference type="NCBIfam" id="NF045714">
    <property type="entry name" value="sulf_resp_HmcC"/>
    <property type="match status" value="1"/>
</dbReference>
<evidence type="ECO:0000256" key="4">
    <source>
        <dbReference type="ARBA" id="ARBA00022692"/>
    </source>
</evidence>
<accession>A0A1B7XE11</accession>
<comment type="caution">
    <text evidence="8">The sequence shown here is derived from an EMBL/GenBank/DDBJ whole genome shotgun (WGS) entry which is preliminary data.</text>
</comment>
<dbReference type="InterPro" id="IPR005614">
    <property type="entry name" value="NrfD-like"/>
</dbReference>
<dbReference type="Pfam" id="PF03916">
    <property type="entry name" value="NrfD"/>
    <property type="match status" value="1"/>
</dbReference>
<feature type="transmembrane region" description="Helical" evidence="7">
    <location>
        <begin position="202"/>
        <end position="221"/>
    </location>
</feature>
<keyword evidence="5 7" id="KW-1133">Transmembrane helix</keyword>
<dbReference type="InterPro" id="IPR051817">
    <property type="entry name" value="FDH_cytochrome_b556_subunit"/>
</dbReference>
<keyword evidence="6 7" id="KW-0472">Membrane</keyword>
<feature type="transmembrane region" description="Helical" evidence="7">
    <location>
        <begin position="47"/>
        <end position="75"/>
    </location>
</feature>
<feature type="transmembrane region" description="Helical" evidence="7">
    <location>
        <begin position="124"/>
        <end position="144"/>
    </location>
</feature>
<proteinExistence type="inferred from homology"/>
<feature type="transmembrane region" description="Helical" evidence="7">
    <location>
        <begin position="314"/>
        <end position="337"/>
    </location>
</feature>
<protein>
    <recommendedName>
        <fullName evidence="10">Hydrogenase</fullName>
    </recommendedName>
</protein>
<gene>
    <name evidence="8" type="ORF">SP90_07390</name>
</gene>
<evidence type="ECO:0000256" key="7">
    <source>
        <dbReference type="SAM" id="Phobius"/>
    </source>
</evidence>
<evidence type="ECO:0000313" key="9">
    <source>
        <dbReference type="Proteomes" id="UP000091979"/>
    </source>
</evidence>
<comment type="subcellular location">
    <subcellularLocation>
        <location evidence="1">Cell membrane</location>
        <topology evidence="1">Multi-pass membrane protein</topology>
    </subcellularLocation>
</comment>
<dbReference type="STRING" id="1560234.SP90_07390"/>